<dbReference type="AlphaFoldDB" id="A0A1F6T4P3"/>
<evidence type="ECO:0000313" key="10">
    <source>
        <dbReference type="Proteomes" id="UP000178379"/>
    </source>
</evidence>
<dbReference type="InterPro" id="IPR019758">
    <property type="entry name" value="Pept_S26A_signal_pept_1_CS"/>
</dbReference>
<keyword evidence="7" id="KW-0645">Protease</keyword>
<evidence type="ECO:0000313" key="9">
    <source>
        <dbReference type="EMBL" id="OGI40113.1"/>
    </source>
</evidence>
<protein>
    <recommendedName>
        <fullName evidence="4 7">Signal peptidase I</fullName>
        <ecNumber evidence="3 7">3.4.21.89</ecNumber>
    </recommendedName>
</protein>
<keyword evidence="7" id="KW-0812">Transmembrane</keyword>
<evidence type="ECO:0000256" key="2">
    <source>
        <dbReference type="ARBA" id="ARBA00009370"/>
    </source>
</evidence>
<sequence>MDFALILFLLLAATGLIWGLDRALFARRRGPQGREPVYVEYARAFFPVILIVFLLRSFLVEPFRIPSASMMPNLFDGDFILVNKFSYGVRLPILHIKAVDLGGPKRGEVAVFRFPNDPSTNYIKRIIGVPGDRILYKDKRVFVNGKSLEYDGQRPYPGPYLAELGGSAVKVSENVMGVRHDILVTDRPDQGPVEFTVPEGQFFVLGDNRDHSNDSRFWGMVPDRNLVGRAFLIWFSLDWSQRDVWFWERIAWSRIGTSIR</sequence>
<dbReference type="PANTHER" id="PTHR43390">
    <property type="entry name" value="SIGNAL PEPTIDASE I"/>
    <property type="match status" value="1"/>
</dbReference>
<evidence type="ECO:0000256" key="5">
    <source>
        <dbReference type="ARBA" id="ARBA00022801"/>
    </source>
</evidence>
<evidence type="ECO:0000256" key="7">
    <source>
        <dbReference type="RuleBase" id="RU362042"/>
    </source>
</evidence>
<evidence type="ECO:0000256" key="6">
    <source>
        <dbReference type="PIRSR" id="PIRSR600223-1"/>
    </source>
</evidence>
<keyword evidence="5 7" id="KW-0378">Hydrolase</keyword>
<keyword evidence="7" id="KW-0472">Membrane</keyword>
<dbReference type="PANTHER" id="PTHR43390:SF1">
    <property type="entry name" value="CHLOROPLAST PROCESSING PEPTIDASE"/>
    <property type="match status" value="1"/>
</dbReference>
<organism evidence="9 10">
    <name type="scientific">Candidatus Muproteobacteria bacterium RBG_16_62_13</name>
    <dbReference type="NCBI Taxonomy" id="1817756"/>
    <lineage>
        <taxon>Bacteria</taxon>
        <taxon>Pseudomonadati</taxon>
        <taxon>Pseudomonadota</taxon>
        <taxon>Candidatus Muproteobacteria</taxon>
    </lineage>
</organism>
<dbReference type="Proteomes" id="UP000178379">
    <property type="component" value="Unassembled WGS sequence"/>
</dbReference>
<dbReference type="CDD" id="cd06530">
    <property type="entry name" value="S26_SPase_I"/>
    <property type="match status" value="1"/>
</dbReference>
<comment type="caution">
    <text evidence="9">The sequence shown here is derived from an EMBL/GenBank/DDBJ whole genome shotgun (WGS) entry which is preliminary data.</text>
</comment>
<proteinExistence type="inferred from homology"/>
<comment type="subcellular location">
    <subcellularLocation>
        <location evidence="7">Membrane</location>
        <topology evidence="7">Single-pass type II membrane protein</topology>
    </subcellularLocation>
</comment>
<comment type="catalytic activity">
    <reaction evidence="1 7">
        <text>Cleavage of hydrophobic, N-terminal signal or leader sequences from secreted and periplasmic proteins.</text>
        <dbReference type="EC" id="3.4.21.89"/>
    </reaction>
</comment>
<dbReference type="GO" id="GO:0009003">
    <property type="term" value="F:signal peptidase activity"/>
    <property type="evidence" value="ECO:0007669"/>
    <property type="project" value="UniProtKB-EC"/>
</dbReference>
<reference evidence="9 10" key="1">
    <citation type="journal article" date="2016" name="Nat. Commun.">
        <title>Thousands of microbial genomes shed light on interconnected biogeochemical processes in an aquifer system.</title>
        <authorList>
            <person name="Anantharaman K."/>
            <person name="Brown C.T."/>
            <person name="Hug L.A."/>
            <person name="Sharon I."/>
            <person name="Castelle C.J."/>
            <person name="Probst A.J."/>
            <person name="Thomas B.C."/>
            <person name="Singh A."/>
            <person name="Wilkins M.J."/>
            <person name="Karaoz U."/>
            <person name="Brodie E.L."/>
            <person name="Williams K.H."/>
            <person name="Hubbard S.S."/>
            <person name="Banfield J.F."/>
        </authorList>
    </citation>
    <scope>NUCLEOTIDE SEQUENCE [LARGE SCALE GENOMIC DNA]</scope>
</reference>
<evidence type="ECO:0000256" key="4">
    <source>
        <dbReference type="ARBA" id="ARBA00019232"/>
    </source>
</evidence>
<dbReference type="GO" id="GO:0004252">
    <property type="term" value="F:serine-type endopeptidase activity"/>
    <property type="evidence" value="ECO:0007669"/>
    <property type="project" value="InterPro"/>
</dbReference>
<dbReference type="EMBL" id="MFSQ01000064">
    <property type="protein sequence ID" value="OGI40113.1"/>
    <property type="molecule type" value="Genomic_DNA"/>
</dbReference>
<dbReference type="GO" id="GO:0016020">
    <property type="term" value="C:membrane"/>
    <property type="evidence" value="ECO:0007669"/>
    <property type="project" value="UniProtKB-SubCell"/>
</dbReference>
<dbReference type="Pfam" id="PF10502">
    <property type="entry name" value="Peptidase_S26"/>
    <property type="match status" value="1"/>
</dbReference>
<keyword evidence="7" id="KW-1133">Transmembrane helix</keyword>
<dbReference type="InterPro" id="IPR000223">
    <property type="entry name" value="Pept_S26A_signal_pept_1"/>
</dbReference>
<dbReference type="STRING" id="1817756.A2140_07015"/>
<dbReference type="PROSITE" id="PS00761">
    <property type="entry name" value="SPASE_I_3"/>
    <property type="match status" value="1"/>
</dbReference>
<dbReference type="PROSITE" id="PS00760">
    <property type="entry name" value="SPASE_I_2"/>
    <property type="match status" value="1"/>
</dbReference>
<evidence type="ECO:0000256" key="3">
    <source>
        <dbReference type="ARBA" id="ARBA00013208"/>
    </source>
</evidence>
<name>A0A1F6T4P3_9PROT</name>
<dbReference type="EC" id="3.4.21.89" evidence="3 7"/>
<evidence type="ECO:0000256" key="1">
    <source>
        <dbReference type="ARBA" id="ARBA00000677"/>
    </source>
</evidence>
<feature type="domain" description="Peptidase S26" evidence="8">
    <location>
        <begin position="39"/>
        <end position="235"/>
    </location>
</feature>
<dbReference type="SUPFAM" id="SSF51306">
    <property type="entry name" value="LexA/Signal peptidase"/>
    <property type="match status" value="1"/>
</dbReference>
<feature type="active site" evidence="6">
    <location>
        <position position="124"/>
    </location>
</feature>
<evidence type="ECO:0000259" key="8">
    <source>
        <dbReference type="Pfam" id="PF10502"/>
    </source>
</evidence>
<gene>
    <name evidence="9" type="ORF">A2140_07015</name>
</gene>
<dbReference type="InterPro" id="IPR036286">
    <property type="entry name" value="LexA/Signal_pep-like_sf"/>
</dbReference>
<dbReference type="NCBIfam" id="TIGR02227">
    <property type="entry name" value="sigpep_I_bact"/>
    <property type="match status" value="1"/>
</dbReference>
<dbReference type="GO" id="GO:0006465">
    <property type="term" value="P:signal peptide processing"/>
    <property type="evidence" value="ECO:0007669"/>
    <property type="project" value="InterPro"/>
</dbReference>
<comment type="similarity">
    <text evidence="2 7">Belongs to the peptidase S26 family.</text>
</comment>
<accession>A0A1F6T4P3</accession>
<dbReference type="InterPro" id="IPR019533">
    <property type="entry name" value="Peptidase_S26"/>
</dbReference>
<dbReference type="PRINTS" id="PR00727">
    <property type="entry name" value="LEADERPTASE"/>
</dbReference>
<feature type="active site" evidence="6">
    <location>
        <position position="69"/>
    </location>
</feature>
<feature type="transmembrane region" description="Helical" evidence="7">
    <location>
        <begin position="43"/>
        <end position="60"/>
    </location>
</feature>
<dbReference type="Gene3D" id="2.10.109.10">
    <property type="entry name" value="Umud Fragment, subunit A"/>
    <property type="match status" value="1"/>
</dbReference>
<dbReference type="InterPro" id="IPR019757">
    <property type="entry name" value="Pept_S26A_signal_pept_1_Lys-AS"/>
</dbReference>